<evidence type="ECO:0000256" key="11">
    <source>
        <dbReference type="ARBA" id="ARBA00032474"/>
    </source>
</evidence>
<dbReference type="PANTHER" id="PTHR23404">
    <property type="entry name" value="MOLYBDOPTERIN SYNTHASE RELATED"/>
    <property type="match status" value="1"/>
</dbReference>
<evidence type="ECO:0000256" key="4">
    <source>
        <dbReference type="ARBA" id="ARBA00013858"/>
    </source>
</evidence>
<organism evidence="13 14">
    <name type="scientific">Tanticharoenia sakaeratensis NBRC 103193</name>
    <dbReference type="NCBI Taxonomy" id="1231623"/>
    <lineage>
        <taxon>Bacteria</taxon>
        <taxon>Pseudomonadati</taxon>
        <taxon>Pseudomonadota</taxon>
        <taxon>Alphaproteobacteria</taxon>
        <taxon>Acetobacterales</taxon>
        <taxon>Acetobacteraceae</taxon>
        <taxon>Tanticharoenia</taxon>
    </lineage>
</organism>
<evidence type="ECO:0000256" key="2">
    <source>
        <dbReference type="ARBA" id="ARBA00005426"/>
    </source>
</evidence>
<dbReference type="Pfam" id="PF02391">
    <property type="entry name" value="MoaE"/>
    <property type="match status" value="1"/>
</dbReference>
<dbReference type="InterPro" id="IPR036563">
    <property type="entry name" value="MoaE_sf"/>
</dbReference>
<dbReference type="SUPFAM" id="SSF54690">
    <property type="entry name" value="Molybdopterin synthase subunit MoaE"/>
    <property type="match status" value="1"/>
</dbReference>
<dbReference type="GO" id="GO:0006777">
    <property type="term" value="P:Mo-molybdopterin cofactor biosynthetic process"/>
    <property type="evidence" value="ECO:0007669"/>
    <property type="project" value="UniProtKB-KW"/>
</dbReference>
<evidence type="ECO:0000256" key="3">
    <source>
        <dbReference type="ARBA" id="ARBA00011950"/>
    </source>
</evidence>
<evidence type="ECO:0000256" key="6">
    <source>
        <dbReference type="ARBA" id="ARBA00025448"/>
    </source>
</evidence>
<evidence type="ECO:0000256" key="9">
    <source>
        <dbReference type="ARBA" id="ARBA00030407"/>
    </source>
</evidence>
<dbReference type="RefSeq" id="WP_048847155.1">
    <property type="nucleotide sequence ID" value="NZ_BALE01000009.1"/>
</dbReference>
<dbReference type="GO" id="GO:0030366">
    <property type="term" value="F:molybdopterin synthase activity"/>
    <property type="evidence" value="ECO:0007669"/>
    <property type="project" value="UniProtKB-EC"/>
</dbReference>
<dbReference type="Gene3D" id="3.90.1170.40">
    <property type="entry name" value="Molybdopterin biosynthesis MoaE subunit"/>
    <property type="match status" value="1"/>
</dbReference>
<gene>
    <name evidence="13" type="ORF">Tasa_009_131</name>
</gene>
<comment type="pathway">
    <text evidence="1">Cofactor biosynthesis; molybdopterin biosynthesis.</text>
</comment>
<dbReference type="InterPro" id="IPR003448">
    <property type="entry name" value="Mopterin_biosynth_MoaE"/>
</dbReference>
<sequence length="152" mass="16760">MTDVITTRIQSEPFDMAAECALLAERCGEAGAIASFVGIVRGEGGLRDLTLEHYPGMTETGIAELARNAEARFPLQGGLVIHRYGTLTPGEAIVLVLAASRHRQSALDAVAFLIDHLKTEAVFWKRERYLDGTVRWVEAYESDDARVAKWKN</sequence>
<dbReference type="EC" id="2.8.1.12" evidence="3"/>
<evidence type="ECO:0000313" key="13">
    <source>
        <dbReference type="EMBL" id="GAN53336.1"/>
    </source>
</evidence>
<evidence type="ECO:0000256" key="8">
    <source>
        <dbReference type="ARBA" id="ARBA00029745"/>
    </source>
</evidence>
<dbReference type="EMBL" id="BALE01000009">
    <property type="protein sequence ID" value="GAN53336.1"/>
    <property type="molecule type" value="Genomic_DNA"/>
</dbReference>
<dbReference type="Proteomes" id="UP000032679">
    <property type="component" value="Unassembled WGS sequence"/>
</dbReference>
<evidence type="ECO:0000313" key="14">
    <source>
        <dbReference type="Proteomes" id="UP000032679"/>
    </source>
</evidence>
<keyword evidence="5" id="KW-0501">Molybdenum cofactor biosynthesis</keyword>
<evidence type="ECO:0000256" key="12">
    <source>
        <dbReference type="ARBA" id="ARBA00049878"/>
    </source>
</evidence>
<name>A0A0D6MIM6_9PROT</name>
<dbReference type="UniPathway" id="UPA00344"/>
<evidence type="ECO:0000256" key="10">
    <source>
        <dbReference type="ARBA" id="ARBA00030781"/>
    </source>
</evidence>
<comment type="similarity">
    <text evidence="2">Belongs to the MoaE family.</text>
</comment>
<reference evidence="13 14" key="1">
    <citation type="submission" date="2012-10" db="EMBL/GenBank/DDBJ databases">
        <title>Genome sequencing of Tanticharoenia sakaeratensis NBRC 103193.</title>
        <authorList>
            <person name="Azuma Y."/>
            <person name="Hadano H."/>
            <person name="Hirakawa H."/>
            <person name="Matsushita K."/>
        </authorList>
    </citation>
    <scope>NUCLEOTIDE SEQUENCE [LARGE SCALE GENOMIC DNA]</scope>
    <source>
        <strain evidence="13 14">NBRC 103193</strain>
    </source>
</reference>
<dbReference type="OrthoDB" id="9803224at2"/>
<accession>A0A0D6MIM6</accession>
<comment type="function">
    <text evidence="6">Converts molybdopterin precursor Z into molybdopterin. This requires the incorporation of two sulfur atoms into precursor Z to generate a dithiolene group. The sulfur is provided by MoaD.</text>
</comment>
<dbReference type="STRING" id="1231623.Tasa_009_131"/>
<proteinExistence type="inferred from homology"/>
<comment type="caution">
    <text evidence="13">The sequence shown here is derived from an EMBL/GenBank/DDBJ whole genome shotgun (WGS) entry which is preliminary data.</text>
</comment>
<comment type="catalytic activity">
    <reaction evidence="12">
        <text>2 [molybdopterin-synthase sulfur-carrier protein]-C-terminal-Gly-aminoethanethioate + cyclic pyranopterin phosphate + H2O = molybdopterin + 2 [molybdopterin-synthase sulfur-carrier protein]-C-terminal Gly-Gly + 2 H(+)</text>
        <dbReference type="Rhea" id="RHEA:26333"/>
        <dbReference type="Rhea" id="RHEA-COMP:12202"/>
        <dbReference type="Rhea" id="RHEA-COMP:19907"/>
        <dbReference type="ChEBI" id="CHEBI:15377"/>
        <dbReference type="ChEBI" id="CHEBI:15378"/>
        <dbReference type="ChEBI" id="CHEBI:58698"/>
        <dbReference type="ChEBI" id="CHEBI:59648"/>
        <dbReference type="ChEBI" id="CHEBI:90778"/>
        <dbReference type="ChEBI" id="CHEBI:232372"/>
        <dbReference type="EC" id="2.8.1.12"/>
    </reaction>
</comment>
<comment type="subunit">
    <text evidence="7">Heterotetramer of 2 MoaD subunits and 2 MoaE subunits. Also stable as homodimer. The enzyme changes between these two forms during catalysis.</text>
</comment>
<keyword evidence="14" id="KW-1185">Reference proteome</keyword>
<evidence type="ECO:0000256" key="5">
    <source>
        <dbReference type="ARBA" id="ARBA00023150"/>
    </source>
</evidence>
<evidence type="ECO:0000256" key="7">
    <source>
        <dbReference type="ARBA" id="ARBA00026066"/>
    </source>
</evidence>
<protein>
    <recommendedName>
        <fullName evidence="4">Molybdopterin synthase catalytic subunit</fullName>
        <ecNumber evidence="3">2.8.1.12</ecNumber>
    </recommendedName>
    <alternativeName>
        <fullName evidence="10">MPT synthase subunit 2</fullName>
    </alternativeName>
    <alternativeName>
        <fullName evidence="8">Molybdenum cofactor biosynthesis protein E</fullName>
    </alternativeName>
    <alternativeName>
        <fullName evidence="9">Molybdopterin-converting factor large subunit</fullName>
    </alternativeName>
    <alternativeName>
        <fullName evidence="11">Molybdopterin-converting factor subunit 2</fullName>
    </alternativeName>
</protein>
<dbReference type="AlphaFoldDB" id="A0A0D6MIM6"/>
<dbReference type="CDD" id="cd00756">
    <property type="entry name" value="MoaE"/>
    <property type="match status" value="1"/>
</dbReference>
<evidence type="ECO:0000256" key="1">
    <source>
        <dbReference type="ARBA" id="ARBA00005046"/>
    </source>
</evidence>